<evidence type="ECO:0000313" key="4">
    <source>
        <dbReference type="EMBL" id="AUX41406.1"/>
    </source>
</evidence>
<protein>
    <recommendedName>
        <fullName evidence="6">Glycosyltransferase</fullName>
    </recommendedName>
</protein>
<dbReference type="PANTHER" id="PTHR12526:SF600">
    <property type="entry name" value="GLYCOSYL TRANSFERASE GROUP 1"/>
    <property type="match status" value="1"/>
</dbReference>
<dbReference type="SUPFAM" id="SSF53756">
    <property type="entry name" value="UDP-Glycosyltransferase/glycogen phosphorylase"/>
    <property type="match status" value="1"/>
</dbReference>
<accession>A0A2L0EQ37</accession>
<gene>
    <name evidence="4" type="ORF">SOCE26_028180</name>
</gene>
<feature type="compositionally biased region" description="Basic residues" evidence="1">
    <location>
        <begin position="19"/>
        <end position="33"/>
    </location>
</feature>
<evidence type="ECO:0000313" key="5">
    <source>
        <dbReference type="Proteomes" id="UP000238348"/>
    </source>
</evidence>
<dbReference type="InterPro" id="IPR028098">
    <property type="entry name" value="Glyco_trans_4-like_N"/>
</dbReference>
<dbReference type="Gene3D" id="3.40.50.2000">
    <property type="entry name" value="Glycogen Phosphorylase B"/>
    <property type="match status" value="2"/>
</dbReference>
<evidence type="ECO:0000259" key="2">
    <source>
        <dbReference type="Pfam" id="PF00534"/>
    </source>
</evidence>
<dbReference type="Pfam" id="PF13439">
    <property type="entry name" value="Glyco_transf_4"/>
    <property type="match status" value="1"/>
</dbReference>
<dbReference type="Proteomes" id="UP000238348">
    <property type="component" value="Chromosome"/>
</dbReference>
<dbReference type="CDD" id="cd03801">
    <property type="entry name" value="GT4_PimA-like"/>
    <property type="match status" value="1"/>
</dbReference>
<feature type="region of interest" description="Disordered" evidence="1">
    <location>
        <begin position="1"/>
        <end position="54"/>
    </location>
</feature>
<dbReference type="GO" id="GO:0016757">
    <property type="term" value="F:glycosyltransferase activity"/>
    <property type="evidence" value="ECO:0007669"/>
    <property type="project" value="InterPro"/>
</dbReference>
<sequence length="450" mass="49357">MSEPIGRVSSGSAGETRIRRVRRSLRRASRAARRATTYPSGGRPPTPVRPTIYSRPPVLYTPPVHLTVLLHGDPRAPQQARLGAALASRGHRVILCDAPGVAAAIRREHGQRCEELTLLSSVAAIPQPLRRLWAKRRARELGVDVVHLNFLRPWHDLWSTMRGGPPILATAWGSDINDDVFQKTRRTTRRLDHVLSRAAAVSADSVPLLSRAKARMGARAAAVPSRIVLWGVDLETFDRQKSLDGAARFRRALGIEPGQRVLLSPRQTKPHYHPDRILRAFAASRWAREGVLVIKLHGRPEEVPCKEALRALAGELGVGASVRFADPCPYSELRGLYAMADAAVSLLEADGVPSTFCELAALGVPIVASDLPAYEGVLQHDERALLVPPRDHGALVAALDRLIDEPDLAPRLAERGRAWALEHADWQRCVDQFEALYRAAMACSIALSRG</sequence>
<dbReference type="EMBL" id="CP012673">
    <property type="protein sequence ID" value="AUX41406.1"/>
    <property type="molecule type" value="Genomic_DNA"/>
</dbReference>
<feature type="domain" description="Glycosyl transferase family 1" evidence="2">
    <location>
        <begin position="249"/>
        <end position="419"/>
    </location>
</feature>
<dbReference type="InterPro" id="IPR001296">
    <property type="entry name" value="Glyco_trans_1"/>
</dbReference>
<evidence type="ECO:0000259" key="3">
    <source>
        <dbReference type="Pfam" id="PF13439"/>
    </source>
</evidence>
<organism evidence="4 5">
    <name type="scientific">Sorangium cellulosum</name>
    <name type="common">Polyangium cellulosum</name>
    <dbReference type="NCBI Taxonomy" id="56"/>
    <lineage>
        <taxon>Bacteria</taxon>
        <taxon>Pseudomonadati</taxon>
        <taxon>Myxococcota</taxon>
        <taxon>Polyangia</taxon>
        <taxon>Polyangiales</taxon>
        <taxon>Polyangiaceae</taxon>
        <taxon>Sorangium</taxon>
    </lineage>
</organism>
<feature type="domain" description="Glycosyltransferase subfamily 4-like N-terminal" evidence="3">
    <location>
        <begin position="81"/>
        <end position="235"/>
    </location>
</feature>
<evidence type="ECO:0000256" key="1">
    <source>
        <dbReference type="SAM" id="MobiDB-lite"/>
    </source>
</evidence>
<name>A0A2L0EQ37_SORCE</name>
<reference evidence="4 5" key="1">
    <citation type="submission" date="2015-09" db="EMBL/GenBank/DDBJ databases">
        <title>Sorangium comparison.</title>
        <authorList>
            <person name="Zaburannyi N."/>
            <person name="Bunk B."/>
            <person name="Overmann J."/>
            <person name="Mueller R."/>
        </authorList>
    </citation>
    <scope>NUCLEOTIDE SEQUENCE [LARGE SCALE GENOMIC DNA]</scope>
    <source>
        <strain evidence="4 5">So ce26</strain>
    </source>
</reference>
<evidence type="ECO:0008006" key="6">
    <source>
        <dbReference type="Google" id="ProtNLM"/>
    </source>
</evidence>
<dbReference type="PANTHER" id="PTHR12526">
    <property type="entry name" value="GLYCOSYLTRANSFERASE"/>
    <property type="match status" value="1"/>
</dbReference>
<dbReference type="AlphaFoldDB" id="A0A2L0EQ37"/>
<dbReference type="Pfam" id="PF00534">
    <property type="entry name" value="Glycos_transf_1"/>
    <property type="match status" value="1"/>
</dbReference>
<proteinExistence type="predicted"/>